<dbReference type="PANTHER" id="PTHR22708">
    <property type="entry name" value="LEUCINE-RICH REPEAT-CONTAINING PROTEIN 56"/>
    <property type="match status" value="1"/>
</dbReference>
<feature type="compositionally biased region" description="Basic and acidic residues" evidence="2">
    <location>
        <begin position="259"/>
        <end position="276"/>
    </location>
</feature>
<feature type="compositionally biased region" description="Polar residues" evidence="2">
    <location>
        <begin position="392"/>
        <end position="401"/>
    </location>
</feature>
<evidence type="ECO:0000313" key="4">
    <source>
        <dbReference type="Proteomes" id="UP000001876"/>
    </source>
</evidence>
<dbReference type="PANTHER" id="PTHR22708:SF0">
    <property type="entry name" value="LEUCINE-RICH REPEAT-CONTAINING PROTEIN 56"/>
    <property type="match status" value="1"/>
</dbReference>
<dbReference type="Gene3D" id="3.80.10.10">
    <property type="entry name" value="Ribonuclease Inhibitor"/>
    <property type="match status" value="1"/>
</dbReference>
<feature type="compositionally biased region" description="Pro residues" evidence="2">
    <location>
        <begin position="649"/>
        <end position="691"/>
    </location>
</feature>
<feature type="region of interest" description="Disordered" evidence="2">
    <location>
        <begin position="342"/>
        <end position="379"/>
    </location>
</feature>
<feature type="compositionally biased region" description="Low complexity" evidence="2">
    <location>
        <begin position="696"/>
        <end position="712"/>
    </location>
</feature>
<feature type="region of interest" description="Disordered" evidence="2">
    <location>
        <begin position="505"/>
        <end position="544"/>
    </location>
</feature>
<dbReference type="STRING" id="564608.C1MMD7"/>
<name>C1MMD7_MICPC</name>
<reference evidence="3 4" key="1">
    <citation type="journal article" date="2009" name="Science">
        <title>Green evolution and dynamic adaptations revealed by genomes of the marine picoeukaryotes Micromonas.</title>
        <authorList>
            <person name="Worden A.Z."/>
            <person name="Lee J.H."/>
            <person name="Mock T."/>
            <person name="Rouze P."/>
            <person name="Simmons M.P."/>
            <person name="Aerts A.L."/>
            <person name="Allen A.E."/>
            <person name="Cuvelier M.L."/>
            <person name="Derelle E."/>
            <person name="Everett M.V."/>
            <person name="Foulon E."/>
            <person name="Grimwood J."/>
            <person name="Gundlach H."/>
            <person name="Henrissat B."/>
            <person name="Napoli C."/>
            <person name="McDonald S.M."/>
            <person name="Parker M.S."/>
            <person name="Rombauts S."/>
            <person name="Salamov A."/>
            <person name="Von Dassow P."/>
            <person name="Badger J.H."/>
            <person name="Coutinho P.M."/>
            <person name="Demir E."/>
            <person name="Dubchak I."/>
            <person name="Gentemann C."/>
            <person name="Eikrem W."/>
            <person name="Gready J.E."/>
            <person name="John U."/>
            <person name="Lanier W."/>
            <person name="Lindquist E.A."/>
            <person name="Lucas S."/>
            <person name="Mayer K.F."/>
            <person name="Moreau H."/>
            <person name="Not F."/>
            <person name="Otillar R."/>
            <person name="Panaud O."/>
            <person name="Pangilinan J."/>
            <person name="Paulsen I."/>
            <person name="Piegu B."/>
            <person name="Poliakov A."/>
            <person name="Robbens S."/>
            <person name="Schmutz J."/>
            <person name="Toulza E."/>
            <person name="Wyss T."/>
            <person name="Zelensky A."/>
            <person name="Zhou K."/>
            <person name="Armbrust E.V."/>
            <person name="Bhattacharya D."/>
            <person name="Goodenough U.W."/>
            <person name="Van de Peer Y."/>
            <person name="Grigoriev I.V."/>
        </authorList>
    </citation>
    <scope>NUCLEOTIDE SEQUENCE [LARGE SCALE GENOMIC DNA]</scope>
    <source>
        <strain evidence="3 4">CCMP1545</strain>
    </source>
</reference>
<feature type="compositionally biased region" description="Gly residues" evidence="2">
    <location>
        <begin position="465"/>
        <end position="476"/>
    </location>
</feature>
<comment type="subcellular location">
    <subcellularLocation>
        <location evidence="1">Cytoplasm</location>
        <location evidence="1">Cytoskeleton</location>
        <location evidence="1">Cilium axoneme</location>
    </subcellularLocation>
</comment>
<feature type="compositionally biased region" description="Low complexity" evidence="2">
    <location>
        <begin position="413"/>
        <end position="431"/>
    </location>
</feature>
<dbReference type="PROSITE" id="PS51450">
    <property type="entry name" value="LRR"/>
    <property type="match status" value="1"/>
</dbReference>
<dbReference type="InterPro" id="IPR001611">
    <property type="entry name" value="Leu-rich_rpt"/>
</dbReference>
<sequence>MVDLDVAYLDAEVYDDDEPGFHPLDDDDFGRGDGADASAPAREPSSASLLHASQFGSTMHADEASSYALDGSYATCFSEAYLKSLAGCDDLTTCATLEMRADCTREDLGGVGRAMPSLARLRMSNSVAPSMRTFGSAFQRLTVLWISRSGLEDLAGIGSLLRLRELYASYNEVADVSPLAELDDLRVVDLEGNRVADPDAPDYLGMCPKLTSVTLEGNPLSRVKHYRRLVARAMPGLRALDDVDVSEEDRAAIVGDADAGGKENENENGRGDRKGGVGDGETSDAEMAMVTEGIKYAAVGIDDPDAVLTRDAFTGELSIELAEDPLGGDEFGLDAAPPLEDHLSRMASRPPPRPGSSQGGGPSRPSSGASSAGSGMHDSTSALVRCNSLGATVRTNSRPNTAASNASGGGSARGWSSRPGTAASIASTSSSRPGTATSGRPGTATSWRSRAASARSRPGTAASSGSGGSGGGGWGSRPGTAMSAGDVYGRPESADSLFWRKNRVKESRAGLSDRGDTANGWGFGLGDGGGGGGGGGSTLTAGEGIVVGNPTKLLARRKRERAAAANANGADATNAEAGGEAGGARANEEEDILTSLRRWKIEMAETFSRRGLLGADELEFAREPPPLEYKYELEPERGVAEPAATPSAAPAPPMDLPTPPKFTPQPPPQPPPRGAMRPQPPSGRPRGPRPGGPGAGRSAKAVSAADAAAALAAPPPKRVTESSAGGVDRLVFD</sequence>
<dbReference type="InterPro" id="IPR040091">
    <property type="entry name" value="LRRC56"/>
</dbReference>
<feature type="region of interest" description="Disordered" evidence="2">
    <location>
        <begin position="607"/>
        <end position="733"/>
    </location>
</feature>
<dbReference type="Proteomes" id="UP000001876">
    <property type="component" value="Unassembled WGS sequence"/>
</dbReference>
<feature type="compositionally biased region" description="Basic and acidic residues" evidence="2">
    <location>
        <begin position="629"/>
        <end position="639"/>
    </location>
</feature>
<dbReference type="SUPFAM" id="SSF52058">
    <property type="entry name" value="L domain-like"/>
    <property type="match status" value="1"/>
</dbReference>
<gene>
    <name evidence="3" type="ORF">MICPUCDRAFT_56491</name>
</gene>
<dbReference type="GeneID" id="9682825"/>
<accession>C1MMD7</accession>
<dbReference type="GO" id="GO:0005930">
    <property type="term" value="C:axoneme"/>
    <property type="evidence" value="ECO:0007669"/>
    <property type="project" value="UniProtKB-SubCell"/>
</dbReference>
<feature type="region of interest" description="Disordered" evidence="2">
    <location>
        <begin position="557"/>
        <end position="589"/>
    </location>
</feature>
<feature type="compositionally biased region" description="Low complexity" evidence="2">
    <location>
        <begin position="35"/>
        <end position="46"/>
    </location>
</feature>
<dbReference type="AlphaFoldDB" id="C1MMD7"/>
<feature type="region of interest" description="Disordered" evidence="2">
    <location>
        <begin position="254"/>
        <end position="282"/>
    </location>
</feature>
<evidence type="ECO:0000313" key="3">
    <source>
        <dbReference type="EMBL" id="EEH58557.1"/>
    </source>
</evidence>
<dbReference type="InterPro" id="IPR032675">
    <property type="entry name" value="LRR_dom_sf"/>
</dbReference>
<keyword evidence="4" id="KW-1185">Reference proteome</keyword>
<dbReference type="eggNOG" id="KOG0531">
    <property type="taxonomic scope" value="Eukaryota"/>
</dbReference>
<feature type="compositionally biased region" description="Gly residues" evidence="2">
    <location>
        <begin position="521"/>
        <end position="537"/>
    </location>
</feature>
<feature type="region of interest" description="Disordered" evidence="2">
    <location>
        <begin position="392"/>
        <end position="488"/>
    </location>
</feature>
<feature type="compositionally biased region" description="Low complexity" evidence="2">
    <location>
        <begin position="363"/>
        <end position="375"/>
    </location>
</feature>
<dbReference type="OMA" id="WKIEMAE"/>
<feature type="compositionally biased region" description="Basic and acidic residues" evidence="2">
    <location>
        <begin position="505"/>
        <end position="516"/>
    </location>
</feature>
<dbReference type="RefSeq" id="XP_003056912.1">
    <property type="nucleotide sequence ID" value="XM_003056866.1"/>
</dbReference>
<dbReference type="OrthoDB" id="676979at2759"/>
<dbReference type="EMBL" id="GG663737">
    <property type="protein sequence ID" value="EEH58557.1"/>
    <property type="molecule type" value="Genomic_DNA"/>
</dbReference>
<feature type="region of interest" description="Disordered" evidence="2">
    <location>
        <begin position="17"/>
        <end position="46"/>
    </location>
</feature>
<feature type="compositionally biased region" description="Basic and acidic residues" evidence="2">
    <location>
        <begin position="19"/>
        <end position="34"/>
    </location>
</feature>
<feature type="compositionally biased region" description="Low complexity" evidence="2">
    <location>
        <begin position="563"/>
        <end position="578"/>
    </location>
</feature>
<protein>
    <submittedName>
        <fullName evidence="3">Predicted protein</fullName>
    </submittedName>
</protein>
<feature type="compositionally biased region" description="Low complexity" evidence="2">
    <location>
        <begin position="442"/>
        <end position="464"/>
    </location>
</feature>
<dbReference type="KEGG" id="mpp:MICPUCDRAFT_56491"/>
<proteinExistence type="predicted"/>
<evidence type="ECO:0000256" key="2">
    <source>
        <dbReference type="SAM" id="MobiDB-lite"/>
    </source>
</evidence>
<evidence type="ECO:0000256" key="1">
    <source>
        <dbReference type="ARBA" id="ARBA00004430"/>
    </source>
</evidence>
<organism evidence="4">
    <name type="scientific">Micromonas pusilla (strain CCMP1545)</name>
    <name type="common">Picoplanktonic green alga</name>
    <dbReference type="NCBI Taxonomy" id="564608"/>
    <lineage>
        <taxon>Eukaryota</taxon>
        <taxon>Viridiplantae</taxon>
        <taxon>Chlorophyta</taxon>
        <taxon>Mamiellophyceae</taxon>
        <taxon>Mamiellales</taxon>
        <taxon>Mamiellaceae</taxon>
        <taxon>Micromonas</taxon>
    </lineage>
</organism>